<protein>
    <submittedName>
        <fullName evidence="1">Uncharacterized protein</fullName>
    </submittedName>
</protein>
<dbReference type="EMBL" id="GBXM01098353">
    <property type="protein sequence ID" value="JAH10224.1"/>
    <property type="molecule type" value="Transcribed_RNA"/>
</dbReference>
<reference evidence="1" key="1">
    <citation type="submission" date="2014-11" db="EMBL/GenBank/DDBJ databases">
        <authorList>
            <person name="Amaro Gonzalez C."/>
        </authorList>
    </citation>
    <scope>NUCLEOTIDE SEQUENCE</scope>
</reference>
<organism evidence="1">
    <name type="scientific">Anguilla anguilla</name>
    <name type="common">European freshwater eel</name>
    <name type="synonym">Muraena anguilla</name>
    <dbReference type="NCBI Taxonomy" id="7936"/>
    <lineage>
        <taxon>Eukaryota</taxon>
        <taxon>Metazoa</taxon>
        <taxon>Chordata</taxon>
        <taxon>Craniata</taxon>
        <taxon>Vertebrata</taxon>
        <taxon>Euteleostomi</taxon>
        <taxon>Actinopterygii</taxon>
        <taxon>Neopterygii</taxon>
        <taxon>Teleostei</taxon>
        <taxon>Anguilliformes</taxon>
        <taxon>Anguillidae</taxon>
        <taxon>Anguilla</taxon>
    </lineage>
</organism>
<evidence type="ECO:0000313" key="1">
    <source>
        <dbReference type="EMBL" id="JAH10224.1"/>
    </source>
</evidence>
<dbReference type="AlphaFoldDB" id="A0A0E9Q0G2"/>
<proteinExistence type="predicted"/>
<accession>A0A0E9Q0G2</accession>
<reference evidence="1" key="2">
    <citation type="journal article" date="2015" name="Fish Shellfish Immunol.">
        <title>Early steps in the European eel (Anguilla anguilla)-Vibrio vulnificus interaction in the gills: Role of the RtxA13 toxin.</title>
        <authorList>
            <person name="Callol A."/>
            <person name="Pajuelo D."/>
            <person name="Ebbesson L."/>
            <person name="Teles M."/>
            <person name="MacKenzie S."/>
            <person name="Amaro C."/>
        </authorList>
    </citation>
    <scope>NUCLEOTIDE SEQUENCE</scope>
</reference>
<sequence length="28" mass="3528">MQNMFMQIYRDTWKCMQTFFSICMEVSK</sequence>
<name>A0A0E9Q0G2_ANGAN</name>